<protein>
    <submittedName>
        <fullName evidence="2">Uncharacterized protein</fullName>
    </submittedName>
</protein>
<proteinExistence type="predicted"/>
<evidence type="ECO:0000313" key="2">
    <source>
        <dbReference type="EMBL" id="GGR99879.1"/>
    </source>
</evidence>
<gene>
    <name evidence="2" type="ORF">GCM10010269_43430</name>
</gene>
<comment type="caution">
    <text evidence="2">The sequence shown here is derived from an EMBL/GenBank/DDBJ whole genome shotgun (WGS) entry which is preliminary data.</text>
</comment>
<reference evidence="2" key="2">
    <citation type="submission" date="2020-09" db="EMBL/GenBank/DDBJ databases">
        <authorList>
            <person name="Sun Q."/>
            <person name="Ohkuma M."/>
        </authorList>
    </citation>
    <scope>NUCLEOTIDE SEQUENCE</scope>
    <source>
        <strain evidence="2">JCM 4386</strain>
    </source>
</reference>
<name>A0A918FXA7_9ACTN</name>
<dbReference type="RefSeq" id="WP_190150951.1">
    <property type="nucleotide sequence ID" value="NZ_BMTL01000018.1"/>
</dbReference>
<dbReference type="AlphaFoldDB" id="A0A918FXA7"/>
<dbReference type="SUPFAM" id="SSF89372">
    <property type="entry name" value="Fucose-specific lectin"/>
    <property type="match status" value="1"/>
</dbReference>
<evidence type="ECO:0000256" key="1">
    <source>
        <dbReference type="SAM" id="SignalP"/>
    </source>
</evidence>
<organism evidence="2 3">
    <name type="scientific">Streptomyces humidus</name>
    <dbReference type="NCBI Taxonomy" id="52259"/>
    <lineage>
        <taxon>Bacteria</taxon>
        <taxon>Bacillati</taxon>
        <taxon>Actinomycetota</taxon>
        <taxon>Actinomycetes</taxon>
        <taxon>Kitasatosporales</taxon>
        <taxon>Streptomycetaceae</taxon>
        <taxon>Streptomyces</taxon>
    </lineage>
</organism>
<accession>A0A918FXA7</accession>
<evidence type="ECO:0000313" key="3">
    <source>
        <dbReference type="Proteomes" id="UP000606194"/>
    </source>
</evidence>
<sequence>MNIATRTLLVATAALTGLAGTALPAASSTTGAPTTASNSCPVKAWGYRGHYMCGTKLKAGYIDWNRDGRTDEVFVIAPNRHIWHTWKNAGGWKEMPGRGRADDMVGDNGTGSRSRCIIVYVIKKGYRYYQNCHYNGRWHNWTTSG</sequence>
<feature type="signal peptide" evidence="1">
    <location>
        <begin position="1"/>
        <end position="24"/>
    </location>
</feature>
<reference evidence="2" key="1">
    <citation type="journal article" date="2014" name="Int. J. Syst. Evol. Microbiol.">
        <title>Complete genome sequence of Corynebacterium casei LMG S-19264T (=DSM 44701T), isolated from a smear-ripened cheese.</title>
        <authorList>
            <consortium name="US DOE Joint Genome Institute (JGI-PGF)"/>
            <person name="Walter F."/>
            <person name="Albersmeier A."/>
            <person name="Kalinowski J."/>
            <person name="Ruckert C."/>
        </authorList>
    </citation>
    <scope>NUCLEOTIDE SEQUENCE</scope>
    <source>
        <strain evidence="2">JCM 4386</strain>
    </source>
</reference>
<dbReference type="EMBL" id="BMTL01000018">
    <property type="protein sequence ID" value="GGR99879.1"/>
    <property type="molecule type" value="Genomic_DNA"/>
</dbReference>
<keyword evidence="1" id="KW-0732">Signal</keyword>
<feature type="chain" id="PRO_5039719926" evidence="1">
    <location>
        <begin position="25"/>
        <end position="145"/>
    </location>
</feature>
<dbReference type="Proteomes" id="UP000606194">
    <property type="component" value="Unassembled WGS sequence"/>
</dbReference>
<keyword evidence="3" id="KW-1185">Reference proteome</keyword>